<evidence type="ECO:0000256" key="2">
    <source>
        <dbReference type="ARBA" id="ARBA00022475"/>
    </source>
</evidence>
<comment type="subcellular location">
    <subcellularLocation>
        <location evidence="1">Cell membrane</location>
        <topology evidence="1">Multi-pass membrane protein</topology>
    </subcellularLocation>
</comment>
<dbReference type="RefSeq" id="WP_330928303.1">
    <property type="nucleotide sequence ID" value="NZ_CP119075.1"/>
</dbReference>
<evidence type="ECO:0000256" key="4">
    <source>
        <dbReference type="ARBA" id="ARBA00022989"/>
    </source>
</evidence>
<dbReference type="InterPro" id="IPR050250">
    <property type="entry name" value="Macrolide_Exporter_MacB"/>
</dbReference>
<dbReference type="GO" id="GO:0022857">
    <property type="term" value="F:transmembrane transporter activity"/>
    <property type="evidence" value="ECO:0007669"/>
    <property type="project" value="TreeGrafter"/>
</dbReference>
<evidence type="ECO:0000259" key="9">
    <source>
        <dbReference type="Pfam" id="PF12704"/>
    </source>
</evidence>
<feature type="domain" description="MacB-like periplasmic core" evidence="9">
    <location>
        <begin position="97"/>
        <end position="287"/>
    </location>
</feature>
<dbReference type="NCBIfam" id="TIGR03434">
    <property type="entry name" value="ADOP"/>
    <property type="match status" value="1"/>
</dbReference>
<dbReference type="GO" id="GO:0005886">
    <property type="term" value="C:plasma membrane"/>
    <property type="evidence" value="ECO:0007669"/>
    <property type="project" value="UniProtKB-SubCell"/>
</dbReference>
<keyword evidence="4 7" id="KW-1133">Transmembrane helix</keyword>
<dbReference type="InterPro" id="IPR017800">
    <property type="entry name" value="ADOP"/>
</dbReference>
<reference evidence="10" key="1">
    <citation type="submission" date="2023-03" db="EMBL/GenBank/DDBJ databases">
        <title>Lomoglobus Profundus gen. nov., sp. nov., a novel member of the phylum Verrucomicrobia, isolated from deep-marine sediment of South China Sea.</title>
        <authorList>
            <person name="Ahmad T."/>
            <person name="Ishaq S.E."/>
            <person name="Wang F."/>
        </authorList>
    </citation>
    <scope>NUCLEOTIDE SEQUENCE</scope>
    <source>
        <strain evidence="10">LMO-M01</strain>
    </source>
</reference>
<keyword evidence="3 7" id="KW-0812">Transmembrane</keyword>
<gene>
    <name evidence="10" type="ORF">PXH66_21635</name>
</gene>
<evidence type="ECO:0000256" key="6">
    <source>
        <dbReference type="ARBA" id="ARBA00038076"/>
    </source>
</evidence>
<dbReference type="PANTHER" id="PTHR30572:SF4">
    <property type="entry name" value="ABC TRANSPORTER PERMEASE YTRF"/>
    <property type="match status" value="1"/>
</dbReference>
<dbReference type="InterPro" id="IPR025857">
    <property type="entry name" value="MacB_PCD"/>
</dbReference>
<evidence type="ECO:0000256" key="3">
    <source>
        <dbReference type="ARBA" id="ARBA00022692"/>
    </source>
</evidence>
<feature type="transmembrane region" description="Helical" evidence="7">
    <location>
        <begin position="96"/>
        <end position="123"/>
    </location>
</feature>
<comment type="similarity">
    <text evidence="6">Belongs to the ABC-4 integral membrane protein family.</text>
</comment>
<dbReference type="EMBL" id="CP119075">
    <property type="protein sequence ID" value="WED64958.1"/>
    <property type="molecule type" value="Genomic_DNA"/>
</dbReference>
<sequence length="901" mass="96859">MNLLARLIHAARTLFQRRQVDAEMAEEMRYHREAQIEANLAAGMSRRDATRAANLQFGPADAIAEAGRDARGFSWLAHLRQDLRYGSKMLFKHKGFTFVAVMTLGLGLSANITIFSMVDIFFFQPLEGVKAPSELVVLTRDDPRNEFASSVSWADYEDYRDEVPGVADAVAILMRPVHLGWAGKVPHRTWVELVSPNYFSMLGTQPHLGRLFLPGEGEAIGADPIVVVSHRYWQDRLGGDPGVVGRAVQINGQACEVVGVAAAKFDGAQWGIAPAAWLPAKMAPALIHWDENMFTDRNWNAWRVVGRRAAGYDVDRIGVELAVVDQRIAPLHASGSMDDVVTRVVPEQRSRPEPSVSGFLPLAAAVFLSLVLMILLIACANVANLLFARAASRQREMGIRAAVGATRGRLTRQLLTESLLLATLAGVVGWGLSYVAGIAMAGLSPSGDMPIATESVQGSYWSIVFAVGVSLLAGLVTGLLPALRATRVDLQQVMKGGGSGGQGRRRHWLRNGLVMSQVAFCAVVLVAGGLFLRSLKQASHLELGFDPHQVALASIDLDLQGYSPVQGKTFLDDLTRGVGALPGVDSVALGNVLPMSNNPGLRDVADAAAPKLDETGRREGELQAASNLVDEHFMSTMRVSLLRGRGIERQDTAESPPVVVVNEALAAKLWPGQDAIGQRLTQRWGEPMEVVGVMATGKYVMISEDPRPAYLQPLAQAYNAPVTLFIRTKGEPAAVIPGVQRVLQQLDPSLPVYNVQTMDEHLRTTAFGYMPMRMAAFMAGAQGLVGLLLAVMGVYGVVAFSVSQRTREIGIRLALGAERGDVFRLVIRGGLRLILIGLVVGLLGAVGLSHVLAGLLVGLDPLDIPVFGGVTVVLTGVSLLACYLPARRAMAIDPAVTLKCE</sequence>
<feature type="domain" description="ABC3 transporter permease C-terminal" evidence="8">
    <location>
        <begin position="369"/>
        <end position="488"/>
    </location>
</feature>
<feature type="domain" description="MacB-like periplasmic core" evidence="9">
    <location>
        <begin position="605"/>
        <end position="717"/>
    </location>
</feature>
<feature type="transmembrane region" description="Helical" evidence="7">
    <location>
        <begin position="359"/>
        <end position="387"/>
    </location>
</feature>
<evidence type="ECO:0000259" key="8">
    <source>
        <dbReference type="Pfam" id="PF02687"/>
    </source>
</evidence>
<feature type="transmembrane region" description="Helical" evidence="7">
    <location>
        <begin position="833"/>
        <end position="858"/>
    </location>
</feature>
<evidence type="ECO:0000256" key="7">
    <source>
        <dbReference type="SAM" id="Phobius"/>
    </source>
</evidence>
<name>A0AAE9ZYJ6_9BACT</name>
<dbReference type="PANTHER" id="PTHR30572">
    <property type="entry name" value="MEMBRANE COMPONENT OF TRANSPORTER-RELATED"/>
    <property type="match status" value="1"/>
</dbReference>
<evidence type="ECO:0000313" key="10">
    <source>
        <dbReference type="EMBL" id="WED64958.1"/>
    </source>
</evidence>
<feature type="transmembrane region" description="Helical" evidence="7">
    <location>
        <begin position="460"/>
        <end position="483"/>
    </location>
</feature>
<dbReference type="InterPro" id="IPR003838">
    <property type="entry name" value="ABC3_permease_C"/>
</dbReference>
<evidence type="ECO:0000313" key="11">
    <source>
        <dbReference type="Proteomes" id="UP001218638"/>
    </source>
</evidence>
<feature type="transmembrane region" description="Helical" evidence="7">
    <location>
        <begin position="774"/>
        <end position="802"/>
    </location>
</feature>
<dbReference type="Pfam" id="PF12704">
    <property type="entry name" value="MacB_PCD"/>
    <property type="match status" value="2"/>
</dbReference>
<proteinExistence type="inferred from homology"/>
<dbReference type="Proteomes" id="UP001218638">
    <property type="component" value="Chromosome"/>
</dbReference>
<accession>A0AAE9ZYJ6</accession>
<keyword evidence="5 7" id="KW-0472">Membrane</keyword>
<dbReference type="KEGG" id="slom:PXH66_21635"/>
<evidence type="ECO:0000256" key="5">
    <source>
        <dbReference type="ARBA" id="ARBA00023136"/>
    </source>
</evidence>
<organism evidence="10 11">
    <name type="scientific">Synoicihabitans lomoniglobus</name>
    <dbReference type="NCBI Taxonomy" id="2909285"/>
    <lineage>
        <taxon>Bacteria</taxon>
        <taxon>Pseudomonadati</taxon>
        <taxon>Verrucomicrobiota</taxon>
        <taxon>Opitutia</taxon>
        <taxon>Opitutales</taxon>
        <taxon>Opitutaceae</taxon>
        <taxon>Synoicihabitans</taxon>
    </lineage>
</organism>
<feature type="transmembrane region" description="Helical" evidence="7">
    <location>
        <begin position="864"/>
        <end position="884"/>
    </location>
</feature>
<dbReference type="AlphaFoldDB" id="A0AAE9ZYJ6"/>
<evidence type="ECO:0000256" key="1">
    <source>
        <dbReference type="ARBA" id="ARBA00004651"/>
    </source>
</evidence>
<protein>
    <submittedName>
        <fullName evidence="10">ABC transporter permease</fullName>
    </submittedName>
</protein>
<dbReference type="Pfam" id="PF02687">
    <property type="entry name" value="FtsX"/>
    <property type="match status" value="2"/>
</dbReference>
<keyword evidence="2" id="KW-1003">Cell membrane</keyword>
<feature type="transmembrane region" description="Helical" evidence="7">
    <location>
        <begin position="512"/>
        <end position="532"/>
    </location>
</feature>
<feature type="transmembrane region" description="Helical" evidence="7">
    <location>
        <begin position="419"/>
        <end position="440"/>
    </location>
</feature>
<dbReference type="NCBIfam" id="NF038403">
    <property type="entry name" value="perm_prefix_1"/>
    <property type="match status" value="1"/>
</dbReference>
<feature type="domain" description="ABC3 transporter permease C-terminal" evidence="8">
    <location>
        <begin position="784"/>
        <end position="894"/>
    </location>
</feature>
<keyword evidence="11" id="KW-1185">Reference proteome</keyword>
<dbReference type="InterPro" id="IPR047928">
    <property type="entry name" value="Perm_prefix_1"/>
</dbReference>